<keyword evidence="1" id="KW-0479">Metal-binding</keyword>
<gene>
    <name evidence="11" type="ORF">IRJ41_003680</name>
</gene>
<feature type="domain" description="C2H2-type" evidence="10">
    <location>
        <begin position="279"/>
        <end position="308"/>
    </location>
</feature>
<dbReference type="PROSITE" id="PS50157">
    <property type="entry name" value="ZINC_FINGER_C2H2_2"/>
    <property type="match status" value="1"/>
</dbReference>
<name>A0A9W7WSF1_TRIRA</name>
<feature type="region of interest" description="Disordered" evidence="9">
    <location>
        <begin position="294"/>
        <end position="316"/>
    </location>
</feature>
<dbReference type="GO" id="GO:0008270">
    <property type="term" value="F:zinc ion binding"/>
    <property type="evidence" value="ECO:0007669"/>
    <property type="project" value="UniProtKB-KW"/>
</dbReference>
<keyword evidence="12" id="KW-1185">Reference proteome</keyword>
<dbReference type="FunFam" id="3.30.160.60:FF:002639">
    <property type="entry name" value="Kruppel-Like Factor (Zinc finger protein)"/>
    <property type="match status" value="1"/>
</dbReference>
<sequence length="316" mass="35687">MAVTEAVLPSFSSFSNVCNASENMKAWKFENGLLDLSQSNGCNEPSQSLTEHNSESEGCWDMEFLLSNWGGTSPERSNTSQRAPVHDHVHSPDLYYTQDLNEERDQTRRTRHQVSITSSLAELLPHEAPLNSSLPDLFNGGYLEQQVMGKSFSQPESFSLVNDTDRTNERSNVGKLRSWDFPHYPQSVPLIPFTDSKYVPTSGIAMDTLVFPPHHHYNFIQNYSHPRLYQQQQVSYVHSQPTSHYPGPQCMMPDSTGPPVGPEGKRSRAGAVKRRVTVHSCEYPGCHKTYTKSSHLKAHLRTHTGNRKPRSTQMNK</sequence>
<dbReference type="Gene3D" id="3.30.160.60">
    <property type="entry name" value="Classic Zinc Finger"/>
    <property type="match status" value="1"/>
</dbReference>
<keyword evidence="5" id="KW-0805">Transcription regulation</keyword>
<dbReference type="EMBL" id="JAFHDT010000007">
    <property type="protein sequence ID" value="KAI7807421.1"/>
    <property type="molecule type" value="Genomic_DNA"/>
</dbReference>
<evidence type="ECO:0000259" key="10">
    <source>
        <dbReference type="PROSITE" id="PS50157"/>
    </source>
</evidence>
<evidence type="ECO:0000256" key="1">
    <source>
        <dbReference type="ARBA" id="ARBA00022723"/>
    </source>
</evidence>
<proteinExistence type="predicted"/>
<organism evidence="11 12">
    <name type="scientific">Triplophysa rosa</name>
    <name type="common">Cave loach</name>
    <dbReference type="NCBI Taxonomy" id="992332"/>
    <lineage>
        <taxon>Eukaryota</taxon>
        <taxon>Metazoa</taxon>
        <taxon>Chordata</taxon>
        <taxon>Craniata</taxon>
        <taxon>Vertebrata</taxon>
        <taxon>Euteleostomi</taxon>
        <taxon>Actinopterygii</taxon>
        <taxon>Neopterygii</taxon>
        <taxon>Teleostei</taxon>
        <taxon>Ostariophysi</taxon>
        <taxon>Cypriniformes</taxon>
        <taxon>Nemacheilidae</taxon>
        <taxon>Triplophysa</taxon>
    </lineage>
</organism>
<dbReference type="SUPFAM" id="SSF57667">
    <property type="entry name" value="beta-beta-alpha zinc fingers"/>
    <property type="match status" value="1"/>
</dbReference>
<evidence type="ECO:0000313" key="12">
    <source>
        <dbReference type="Proteomes" id="UP001059041"/>
    </source>
</evidence>
<dbReference type="PANTHER" id="PTHR23235:SF145">
    <property type="entry name" value="KRUPPEL-LIKE FACTOR 1"/>
    <property type="match status" value="1"/>
</dbReference>
<evidence type="ECO:0000256" key="8">
    <source>
        <dbReference type="PROSITE-ProRule" id="PRU00042"/>
    </source>
</evidence>
<evidence type="ECO:0000313" key="11">
    <source>
        <dbReference type="EMBL" id="KAI7807421.1"/>
    </source>
</evidence>
<dbReference type="PROSITE" id="PS00028">
    <property type="entry name" value="ZINC_FINGER_C2H2_1"/>
    <property type="match status" value="1"/>
</dbReference>
<keyword evidence="7" id="KW-0804">Transcription</keyword>
<dbReference type="AlphaFoldDB" id="A0A9W7WSF1"/>
<keyword evidence="4" id="KW-0862">Zinc</keyword>
<evidence type="ECO:0000256" key="7">
    <source>
        <dbReference type="ARBA" id="ARBA00023163"/>
    </source>
</evidence>
<keyword evidence="6" id="KW-0238">DNA-binding</keyword>
<dbReference type="GO" id="GO:0000981">
    <property type="term" value="F:DNA-binding transcription factor activity, RNA polymerase II-specific"/>
    <property type="evidence" value="ECO:0007669"/>
    <property type="project" value="TreeGrafter"/>
</dbReference>
<comment type="caution">
    <text evidence="11">The sequence shown here is derived from an EMBL/GenBank/DDBJ whole genome shotgun (WGS) entry which is preliminary data.</text>
</comment>
<evidence type="ECO:0000256" key="9">
    <source>
        <dbReference type="SAM" id="MobiDB-lite"/>
    </source>
</evidence>
<evidence type="ECO:0000256" key="2">
    <source>
        <dbReference type="ARBA" id="ARBA00022737"/>
    </source>
</evidence>
<reference evidence="11" key="1">
    <citation type="submission" date="2021-02" db="EMBL/GenBank/DDBJ databases">
        <title>Comparative genomics reveals that relaxation of natural selection precedes convergent phenotypic evolution of cavefish.</title>
        <authorList>
            <person name="Peng Z."/>
        </authorList>
    </citation>
    <scope>NUCLEOTIDE SEQUENCE</scope>
    <source>
        <tissue evidence="11">Muscle</tissue>
    </source>
</reference>
<dbReference type="Proteomes" id="UP001059041">
    <property type="component" value="Linkage Group LG7"/>
</dbReference>
<dbReference type="PANTHER" id="PTHR23235">
    <property type="entry name" value="KRUEPPEL-LIKE TRANSCRIPTION FACTOR"/>
    <property type="match status" value="1"/>
</dbReference>
<dbReference type="GO" id="GO:0000978">
    <property type="term" value="F:RNA polymerase II cis-regulatory region sequence-specific DNA binding"/>
    <property type="evidence" value="ECO:0007669"/>
    <property type="project" value="TreeGrafter"/>
</dbReference>
<keyword evidence="2" id="KW-0677">Repeat</keyword>
<dbReference type="InterPro" id="IPR013087">
    <property type="entry name" value="Znf_C2H2_type"/>
</dbReference>
<protein>
    <submittedName>
        <fullName evidence="11">Kruppel-like factor 1 erythroid</fullName>
    </submittedName>
</protein>
<feature type="region of interest" description="Disordered" evidence="9">
    <location>
        <begin position="253"/>
        <end position="273"/>
    </location>
</feature>
<accession>A0A9W7WSF1</accession>
<evidence type="ECO:0000256" key="4">
    <source>
        <dbReference type="ARBA" id="ARBA00022833"/>
    </source>
</evidence>
<dbReference type="InterPro" id="IPR036236">
    <property type="entry name" value="Znf_C2H2_sf"/>
</dbReference>
<feature type="compositionally biased region" description="Basic residues" evidence="9">
    <location>
        <begin position="294"/>
        <end position="310"/>
    </location>
</feature>
<evidence type="ECO:0000256" key="3">
    <source>
        <dbReference type="ARBA" id="ARBA00022771"/>
    </source>
</evidence>
<evidence type="ECO:0000256" key="6">
    <source>
        <dbReference type="ARBA" id="ARBA00023125"/>
    </source>
</evidence>
<dbReference type="CDD" id="cd21581">
    <property type="entry name" value="KLF1_N"/>
    <property type="match status" value="1"/>
</dbReference>
<evidence type="ECO:0000256" key="5">
    <source>
        <dbReference type="ARBA" id="ARBA00023015"/>
    </source>
</evidence>
<keyword evidence="3 8" id="KW-0863">Zinc-finger</keyword>